<sequence>MNPDLSFVPAADVSVNAINSVIGAGWDGILTGSNPTGAGGVLLTIMFAFNGVGLAVAGIMVFYTAVAGTIDTAHQGEALGKRSTLWSPLRLVGGVALLMPLPWCQASLLQAIILKCVFLSIGFADFVNIQVTNQITANGGQISSPALPDNVNDVAGNLLEQLTIQTYFNVMQDMPSVKGLNAVATPNGQSFLLSLNSPDPSIPSPSMGYFEVPCSLGKDDPVCQARVKAIKDMLPNLQTAADAITSHWKYGANQDPDTNSMISAMNSYRNTVQSALVSWVQAQQPDENSAITQFAKVAQDQGWASLGSWYWTFAYFNAAVSKVATAQPRVGAKPDYEIIGSHAGDDLEVPMRQLKKYLATVSNVTTTSGSVGIASANEKFSTGWLAQLFPAAIAANAGANIVADLSEGDPIQNLQTRGQQLMTGAELAGLSGAALYGSIRAASGAADGASKSLWGLLGFGVLAKAPAEFAVGAADFVKDTAQDLISAAFFIGLVLTVYLPAVPFIIWSMAFIGWLLLIMEAVFAAPVWAIAHTLPEGDGFVGQSARRGYMLLMNILLRPALMTTGFFISFLLIQPVGKFIGTGFQVFTSGVTSNANLGAIAAPAVAGLLGLGVSALVQGLATILLGGVLLAMAEHSVFSIITALPENVMRWVEGQMGGLGENEKENKIQGLVMAKFGRMESAMKKQGGSGRLGRIGGKFSGSKKD</sequence>
<gene>
    <name evidence="3" type="ORF">F6R98_06545</name>
</gene>
<evidence type="ECO:0000256" key="1">
    <source>
        <dbReference type="SAM" id="MobiDB-lite"/>
    </source>
</evidence>
<dbReference type="InterPro" id="IPR027628">
    <property type="entry name" value="DotA_TraY"/>
</dbReference>
<evidence type="ECO:0000313" key="4">
    <source>
        <dbReference type="Proteomes" id="UP000325755"/>
    </source>
</evidence>
<dbReference type="InParanoid" id="A0A5Q0BJI7"/>
<feature type="transmembrane region" description="Helical" evidence="2">
    <location>
        <begin position="41"/>
        <end position="63"/>
    </location>
</feature>
<feature type="transmembrane region" description="Helical" evidence="2">
    <location>
        <begin position="623"/>
        <end position="644"/>
    </location>
</feature>
<dbReference type="AlphaFoldDB" id="A0A5Q0BJI7"/>
<feature type="transmembrane region" description="Helical" evidence="2">
    <location>
        <begin position="484"/>
        <end position="507"/>
    </location>
</feature>
<feature type="transmembrane region" description="Helical" evidence="2">
    <location>
        <begin position="84"/>
        <end position="103"/>
    </location>
</feature>
<dbReference type="NCBIfam" id="TIGR04346">
    <property type="entry name" value="DotA_TraY"/>
    <property type="match status" value="1"/>
</dbReference>
<dbReference type="EMBL" id="CP044205">
    <property type="protein sequence ID" value="QFY42327.1"/>
    <property type="molecule type" value="Genomic_DNA"/>
</dbReference>
<dbReference type="OrthoDB" id="7010241at2"/>
<protein>
    <submittedName>
        <fullName evidence="3">DotA/TraY family protein</fullName>
    </submittedName>
</protein>
<feature type="transmembrane region" description="Helical" evidence="2">
    <location>
        <begin position="594"/>
        <end position="617"/>
    </location>
</feature>
<name>A0A5Q0BJI7_9GAMM</name>
<proteinExistence type="predicted"/>
<dbReference type="Proteomes" id="UP000325755">
    <property type="component" value="Chromosome"/>
</dbReference>
<reference evidence="3 4" key="1">
    <citation type="submission" date="2019-09" db="EMBL/GenBank/DDBJ databases">
        <title>Ecophysiology of the spiral-shaped methanotroph Methylospira mobilis as revealed by the complete genome sequence.</title>
        <authorList>
            <person name="Oshkin I.Y."/>
            <person name="Dedysh S.N."/>
            <person name="Miroshnikov K."/>
            <person name="Danilova O.V."/>
            <person name="Hakobyan A."/>
            <person name="Liesack W."/>
        </authorList>
    </citation>
    <scope>NUCLEOTIDE SEQUENCE [LARGE SCALE GENOMIC DNA]</scope>
    <source>
        <strain evidence="3 4">Shm1</strain>
    </source>
</reference>
<keyword evidence="2" id="KW-0812">Transmembrane</keyword>
<dbReference type="RefSeq" id="WP_153248306.1">
    <property type="nucleotide sequence ID" value="NZ_CP044205.1"/>
</dbReference>
<keyword evidence="2" id="KW-0472">Membrane</keyword>
<evidence type="ECO:0000313" key="3">
    <source>
        <dbReference type="EMBL" id="QFY42327.1"/>
    </source>
</evidence>
<feature type="transmembrane region" description="Helical" evidence="2">
    <location>
        <begin position="514"/>
        <end position="531"/>
    </location>
</feature>
<dbReference type="KEGG" id="mmob:F6R98_06545"/>
<accession>A0A5Q0BJI7</accession>
<keyword evidence="4" id="KW-1185">Reference proteome</keyword>
<evidence type="ECO:0000256" key="2">
    <source>
        <dbReference type="SAM" id="Phobius"/>
    </source>
</evidence>
<feature type="region of interest" description="Disordered" evidence="1">
    <location>
        <begin position="684"/>
        <end position="705"/>
    </location>
</feature>
<organism evidence="3 4">
    <name type="scientific">Candidatus Methylospira mobilis</name>
    <dbReference type="NCBI Taxonomy" id="1808979"/>
    <lineage>
        <taxon>Bacteria</taxon>
        <taxon>Pseudomonadati</taxon>
        <taxon>Pseudomonadota</taxon>
        <taxon>Gammaproteobacteria</taxon>
        <taxon>Methylococcales</taxon>
        <taxon>Methylococcaceae</taxon>
        <taxon>Candidatus Methylospira</taxon>
    </lineage>
</organism>
<keyword evidence="2" id="KW-1133">Transmembrane helix</keyword>
<feature type="transmembrane region" description="Helical" evidence="2">
    <location>
        <begin position="551"/>
        <end position="573"/>
    </location>
</feature>
<feature type="compositionally biased region" description="Gly residues" evidence="1">
    <location>
        <begin position="687"/>
        <end position="699"/>
    </location>
</feature>